<dbReference type="InterPro" id="IPR037278">
    <property type="entry name" value="ARFGAP/RecO"/>
</dbReference>
<dbReference type="VEuPathDB" id="FungiDB:VP01_3553g2"/>
<feature type="region of interest" description="Disordered" evidence="5">
    <location>
        <begin position="74"/>
        <end position="93"/>
    </location>
</feature>
<dbReference type="PRINTS" id="PR00405">
    <property type="entry name" value="REVINTRACTNG"/>
</dbReference>
<dbReference type="GO" id="GO:0008270">
    <property type="term" value="F:zinc ion binding"/>
    <property type="evidence" value="ECO:0007669"/>
    <property type="project" value="UniProtKB-KW"/>
</dbReference>
<feature type="compositionally biased region" description="Acidic residues" evidence="5">
    <location>
        <begin position="733"/>
        <end position="746"/>
    </location>
</feature>
<comment type="caution">
    <text evidence="7">The sequence shown here is derived from an EMBL/GenBank/DDBJ whole genome shotgun (WGS) entry which is preliminary data.</text>
</comment>
<feature type="compositionally biased region" description="Basic and acidic residues" evidence="5">
    <location>
        <begin position="770"/>
        <end position="780"/>
    </location>
</feature>
<evidence type="ECO:0000256" key="4">
    <source>
        <dbReference type="PROSITE-ProRule" id="PRU00288"/>
    </source>
</evidence>
<dbReference type="OrthoDB" id="10266696at2759"/>
<dbReference type="AlphaFoldDB" id="A0A0L6UVE7"/>
<accession>A0A0L6UVE7</accession>
<protein>
    <recommendedName>
        <fullName evidence="6">Arf-GAP domain-containing protein</fullName>
    </recommendedName>
</protein>
<gene>
    <name evidence="7" type="ORF">VP01_3553g2</name>
</gene>
<evidence type="ECO:0000256" key="3">
    <source>
        <dbReference type="ARBA" id="ARBA00022833"/>
    </source>
</evidence>
<dbReference type="PROSITE" id="PS50115">
    <property type="entry name" value="ARFGAP"/>
    <property type="match status" value="1"/>
</dbReference>
<dbReference type="EMBL" id="LAVV01008561">
    <property type="protein sequence ID" value="KNZ52498.1"/>
    <property type="molecule type" value="Genomic_DNA"/>
</dbReference>
<feature type="compositionally biased region" description="Polar residues" evidence="5">
    <location>
        <begin position="44"/>
        <end position="63"/>
    </location>
</feature>
<dbReference type="InterPro" id="IPR045258">
    <property type="entry name" value="ACAP1/2/3-like"/>
</dbReference>
<dbReference type="SMART" id="SM00105">
    <property type="entry name" value="ArfGap"/>
    <property type="match status" value="1"/>
</dbReference>
<dbReference type="Gene3D" id="1.10.220.150">
    <property type="entry name" value="Arf GTPase activating protein"/>
    <property type="match status" value="1"/>
</dbReference>
<dbReference type="CDD" id="cd08204">
    <property type="entry name" value="ArfGap"/>
    <property type="match status" value="1"/>
</dbReference>
<proteinExistence type="predicted"/>
<dbReference type="STRING" id="27349.A0A0L6UVE7"/>
<feature type="compositionally biased region" description="Acidic residues" evidence="5">
    <location>
        <begin position="7"/>
        <end position="37"/>
    </location>
</feature>
<dbReference type="SUPFAM" id="SSF50729">
    <property type="entry name" value="PH domain-like"/>
    <property type="match status" value="1"/>
</dbReference>
<organism evidence="7 8">
    <name type="scientific">Puccinia sorghi</name>
    <dbReference type="NCBI Taxonomy" id="27349"/>
    <lineage>
        <taxon>Eukaryota</taxon>
        <taxon>Fungi</taxon>
        <taxon>Dikarya</taxon>
        <taxon>Basidiomycota</taxon>
        <taxon>Pucciniomycotina</taxon>
        <taxon>Pucciniomycetes</taxon>
        <taxon>Pucciniales</taxon>
        <taxon>Pucciniaceae</taxon>
        <taxon>Puccinia</taxon>
    </lineage>
</organism>
<feature type="region of interest" description="Disordered" evidence="5">
    <location>
        <begin position="689"/>
        <end position="780"/>
    </location>
</feature>
<feature type="region of interest" description="Disordered" evidence="5">
    <location>
        <begin position="1"/>
        <end position="63"/>
    </location>
</feature>
<reference evidence="7 8" key="1">
    <citation type="submission" date="2015-08" db="EMBL/GenBank/DDBJ databases">
        <title>Next Generation Sequencing and Analysis of the Genome of Puccinia sorghi L Schw, the Causal Agent of Maize Common Rust.</title>
        <authorList>
            <person name="Rochi L."/>
            <person name="Burguener G."/>
            <person name="Darino M."/>
            <person name="Turjanski A."/>
            <person name="Kreff E."/>
            <person name="Dieguez M.J."/>
            <person name="Sacco F."/>
        </authorList>
    </citation>
    <scope>NUCLEOTIDE SEQUENCE [LARGE SCALE GENOMIC DNA]</scope>
    <source>
        <strain evidence="7 8">RO10H11247</strain>
    </source>
</reference>
<keyword evidence="8" id="KW-1185">Reference proteome</keyword>
<feature type="compositionally biased region" description="Low complexity" evidence="5">
    <location>
        <begin position="391"/>
        <end position="405"/>
    </location>
</feature>
<feature type="compositionally biased region" description="Polar residues" evidence="5">
    <location>
        <begin position="80"/>
        <end position="93"/>
    </location>
</feature>
<dbReference type="GO" id="GO:0005096">
    <property type="term" value="F:GTPase activator activity"/>
    <property type="evidence" value="ECO:0007669"/>
    <property type="project" value="InterPro"/>
</dbReference>
<feature type="region of interest" description="Disordered" evidence="5">
    <location>
        <begin position="391"/>
        <end position="429"/>
    </location>
</feature>
<keyword evidence="1" id="KW-0479">Metal-binding</keyword>
<dbReference type="Proteomes" id="UP000037035">
    <property type="component" value="Unassembled WGS sequence"/>
</dbReference>
<evidence type="ECO:0000259" key="6">
    <source>
        <dbReference type="PROSITE" id="PS50115"/>
    </source>
</evidence>
<dbReference type="Gene3D" id="1.20.1270.60">
    <property type="entry name" value="Arfaptin homology (AH) domain/BAR domain"/>
    <property type="match status" value="1"/>
</dbReference>
<dbReference type="PANTHER" id="PTHR23180">
    <property type="entry name" value="CENTAURIN/ARF"/>
    <property type="match status" value="1"/>
</dbReference>
<dbReference type="Gene3D" id="2.30.29.30">
    <property type="entry name" value="Pleckstrin-homology domain (PH domain)/Phosphotyrosine-binding domain (PTB)"/>
    <property type="match status" value="1"/>
</dbReference>
<evidence type="ECO:0000313" key="8">
    <source>
        <dbReference type="Proteomes" id="UP000037035"/>
    </source>
</evidence>
<name>A0A0L6UVE7_9BASI</name>
<keyword evidence="3" id="KW-0862">Zinc</keyword>
<dbReference type="SUPFAM" id="SSF103657">
    <property type="entry name" value="BAR/IMD domain-like"/>
    <property type="match status" value="1"/>
</dbReference>
<dbReference type="InterPro" id="IPR001164">
    <property type="entry name" value="ArfGAP_dom"/>
</dbReference>
<dbReference type="PANTHER" id="PTHR23180:SF160">
    <property type="entry name" value="ADP-RIBOSYLATION FACTOR GTPASE-ACTIVATING PROTEIN EFFECTOR PROTEIN 1"/>
    <property type="match status" value="1"/>
</dbReference>
<dbReference type="Pfam" id="PF01412">
    <property type="entry name" value="ArfGap"/>
    <property type="match status" value="1"/>
</dbReference>
<keyword evidence="2 4" id="KW-0863">Zinc-finger</keyword>
<feature type="domain" description="Arf-GAP" evidence="6">
    <location>
        <begin position="779"/>
        <end position="853"/>
    </location>
</feature>
<evidence type="ECO:0000256" key="1">
    <source>
        <dbReference type="ARBA" id="ARBA00022723"/>
    </source>
</evidence>
<dbReference type="InterPro" id="IPR011993">
    <property type="entry name" value="PH-like_dom_sf"/>
</dbReference>
<dbReference type="InterPro" id="IPR027267">
    <property type="entry name" value="AH/BAR_dom_sf"/>
</dbReference>
<dbReference type="SUPFAM" id="SSF57863">
    <property type="entry name" value="ArfGap/RecO-like zinc finger"/>
    <property type="match status" value="1"/>
</dbReference>
<evidence type="ECO:0000313" key="7">
    <source>
        <dbReference type="EMBL" id="KNZ52498.1"/>
    </source>
</evidence>
<dbReference type="InterPro" id="IPR038508">
    <property type="entry name" value="ArfGAP_dom_sf"/>
</dbReference>
<evidence type="ECO:0000256" key="2">
    <source>
        <dbReference type="ARBA" id="ARBA00022771"/>
    </source>
</evidence>
<sequence length="853" mass="96049">MNSNIYEDMEQEEEGEELQEREVEEEDDDDGEEDDEIAVLSERIASSHTAGPSKRNQLSSLYNQHKHRLQALLPKPSPASFHSPSTQHATTVPPQIQAESNTLRPEPEPFDSTSLINKHFAPSIPPPVLTTSAFPSSSATEPIVPDAPLEDGPILRAQLSGLEHRASQLRKSIKPLIKIFDQIHANICIGLELDGRLHQALKILDETTPACYRPLKELHHKSAKVQGRTIDEERKERLEHQVLAPLRRMSSNLKEMCQKKKAFTQQAKLYDEALQKYLAIKSDGEIEVRKMAQMKAKIEFARVEYHHWIYAQAVFQEAEVLDLLTQYVVVEHAYRRLPSPDAHKIDNELINLKQELAIRRIERDMKQRAMLNHRQAWKNKLNSFLLTSAGTDSTSHPLSASSTSSNAKPLVRSISGPDSSPAGPSFNRTHELGEKLRGFAMSLSGKTLGGEEAGLSTSRGHINLTIPESLPMTFSDSAESDTLEDPSFKRVSTPRKKEGFLLSCTKTMVAGGHQPSLNPAERVQGTGGIPSGDAVRSWKKLWCVLDAGELREYKGDELVEPHRTGIDLRYAMVRPRKGKAERKFSFEVVTTHSSSAKTTRQKLKDEQPRLAPLTLPIDIKGDPGGWAEDIGLTSSTTNRKRRAGILYDQKGALQVEWNSCEDPVRNTSFRNSMSPALLQHASQLWKSFTSEDDDPVDQPRSPHLRSRSALLEEDLQPVTPCTRPDDQSQIQEDSFEEEEEEEEEEAASSGSPYTRNEREEDEDEPGRHRREQEADRQHEEELEAIHERNWYYLNALSERSTCAECGKPNPRWASYSLGILICINCCGIHRSMGTHISKVRSLDLDDRGAWVLK</sequence>
<evidence type="ECO:0000256" key="5">
    <source>
        <dbReference type="SAM" id="MobiDB-lite"/>
    </source>
</evidence>